<dbReference type="Pfam" id="PF03626">
    <property type="entry name" value="COX4_pro"/>
    <property type="match status" value="1"/>
</dbReference>
<protein>
    <recommendedName>
        <fullName evidence="4">Cytochrome bo(3) ubiquinol oxidase subunit 4</fullName>
    </recommendedName>
    <alternativeName>
        <fullName evidence="16">Cytochrome o ubiquinol oxidase subunit 4</fullName>
    </alternativeName>
    <alternativeName>
        <fullName evidence="13">Oxidase bo(3) subunit 4</fullName>
    </alternativeName>
    <alternativeName>
        <fullName evidence="14">Ubiquinol oxidase polypeptide IV</fullName>
    </alternativeName>
    <alternativeName>
        <fullName evidence="15">Ubiquinol oxidase subunit 4</fullName>
    </alternativeName>
</protein>
<evidence type="ECO:0000256" key="2">
    <source>
        <dbReference type="ARBA" id="ARBA00008079"/>
    </source>
</evidence>
<dbReference type="InterPro" id="IPR050968">
    <property type="entry name" value="Cytochrome_c_oxidase_bac_sub4"/>
</dbReference>
<keyword evidence="5" id="KW-0813">Transport</keyword>
<evidence type="ECO:0000256" key="17">
    <source>
        <dbReference type="SAM" id="Phobius"/>
    </source>
</evidence>
<dbReference type="GO" id="GO:0009486">
    <property type="term" value="F:cytochrome bo3 ubiquinol oxidase activity"/>
    <property type="evidence" value="ECO:0007669"/>
    <property type="project" value="InterPro"/>
</dbReference>
<comment type="function">
    <text evidence="12">Cytochrome bo(3) ubiquinol terminal oxidase is the component of the aerobic respiratory chain of E.coli that predominates when cells are grown at high aeration. Has proton pump activity across the membrane in addition to electron transfer, pumping 2 protons/electron.</text>
</comment>
<dbReference type="PANTHER" id="PTHR36835:SF1">
    <property type="entry name" value="CYTOCHROME BO(3) UBIQUINOL OXIDASE SUBUNIT 4"/>
    <property type="match status" value="1"/>
</dbReference>
<dbReference type="PANTHER" id="PTHR36835">
    <property type="entry name" value="CYTOCHROME BO(3) UBIQUINOL OXIDASE SUBUNIT 4"/>
    <property type="match status" value="1"/>
</dbReference>
<gene>
    <name evidence="18" type="primary">cyoD</name>
    <name evidence="18" type="ORF">KOSB73_270266</name>
</gene>
<evidence type="ECO:0000256" key="6">
    <source>
        <dbReference type="ARBA" id="ARBA00022475"/>
    </source>
</evidence>
<evidence type="ECO:0000313" key="19">
    <source>
        <dbReference type="Proteomes" id="UP000220639"/>
    </source>
</evidence>
<evidence type="ECO:0000256" key="13">
    <source>
        <dbReference type="ARBA" id="ARBA00030071"/>
    </source>
</evidence>
<name>A0A285B684_9ENTR</name>
<dbReference type="GO" id="GO:0009319">
    <property type="term" value="C:cytochrome o ubiquinol oxidase complex"/>
    <property type="evidence" value="ECO:0007669"/>
    <property type="project" value="TreeGrafter"/>
</dbReference>
<evidence type="ECO:0000313" key="18">
    <source>
        <dbReference type="EMBL" id="SNU36366.1"/>
    </source>
</evidence>
<evidence type="ECO:0000256" key="1">
    <source>
        <dbReference type="ARBA" id="ARBA00004651"/>
    </source>
</evidence>
<evidence type="ECO:0000256" key="10">
    <source>
        <dbReference type="ARBA" id="ARBA00023002"/>
    </source>
</evidence>
<feature type="transmembrane region" description="Helical" evidence="17">
    <location>
        <begin position="41"/>
        <end position="66"/>
    </location>
</feature>
<proteinExistence type="inferred from homology"/>
<dbReference type="NCBIfam" id="TIGR02847">
    <property type="entry name" value="CyoD"/>
    <property type="match status" value="1"/>
</dbReference>
<evidence type="ECO:0000256" key="15">
    <source>
        <dbReference type="ARBA" id="ARBA00031887"/>
    </source>
</evidence>
<evidence type="ECO:0000256" key="12">
    <source>
        <dbReference type="ARBA" id="ARBA00025694"/>
    </source>
</evidence>
<evidence type="ECO:0000256" key="3">
    <source>
        <dbReference type="ARBA" id="ARBA00011700"/>
    </source>
</evidence>
<dbReference type="EMBL" id="FZTC01000020">
    <property type="protein sequence ID" value="SNU36366.1"/>
    <property type="molecule type" value="Genomic_DNA"/>
</dbReference>
<reference evidence="19" key="1">
    <citation type="submission" date="2017-08" db="EMBL/GenBank/DDBJ databases">
        <authorList>
            <person name="Brisse S."/>
        </authorList>
    </citation>
    <scope>NUCLEOTIDE SEQUENCE [LARGE SCALE GENOMIC DNA]</scope>
    <source>
        <strain evidence="19">06D021</strain>
    </source>
</reference>
<dbReference type="InterPro" id="IPR005171">
    <property type="entry name" value="Cyt_c_oxidase_su4_prok"/>
</dbReference>
<feature type="transmembrane region" description="Helical" evidence="17">
    <location>
        <begin position="78"/>
        <end position="100"/>
    </location>
</feature>
<dbReference type="GO" id="GO:0005886">
    <property type="term" value="C:plasma membrane"/>
    <property type="evidence" value="ECO:0007669"/>
    <property type="project" value="UniProtKB-SubCell"/>
</dbReference>
<sequence>MRHSADAQGVAYGNTMSYITGFLLSVILTVIPFWLVMDSGVSAGIIAGGVMTCAVVQVLVHLVYFLHLNASSEMRWNLVTIVFSAVIIFIIITGSLWIMWNLNHQMM</sequence>
<dbReference type="GO" id="GO:0015078">
    <property type="term" value="F:proton transmembrane transporter activity"/>
    <property type="evidence" value="ECO:0007669"/>
    <property type="project" value="TreeGrafter"/>
</dbReference>
<keyword evidence="8" id="KW-0249">Electron transport</keyword>
<dbReference type="GO" id="GO:0019646">
    <property type="term" value="P:aerobic electron transport chain"/>
    <property type="evidence" value="ECO:0007669"/>
    <property type="project" value="TreeGrafter"/>
</dbReference>
<evidence type="ECO:0000256" key="5">
    <source>
        <dbReference type="ARBA" id="ARBA00022448"/>
    </source>
</evidence>
<keyword evidence="10 18" id="KW-0560">Oxidoreductase</keyword>
<evidence type="ECO:0000256" key="9">
    <source>
        <dbReference type="ARBA" id="ARBA00022989"/>
    </source>
</evidence>
<comment type="subunit">
    <text evidence="3">Heterooctamer of two A chains, two B chains, two C chains and two D chains.</text>
</comment>
<dbReference type="InterPro" id="IPR014210">
    <property type="entry name" value="Cyt_o_ubiqinol_oxidase_su4"/>
</dbReference>
<feature type="transmembrane region" description="Helical" evidence="17">
    <location>
        <begin position="12"/>
        <end position="35"/>
    </location>
</feature>
<evidence type="ECO:0000256" key="16">
    <source>
        <dbReference type="ARBA" id="ARBA00032185"/>
    </source>
</evidence>
<dbReference type="AlphaFoldDB" id="A0A285B684"/>
<accession>A0A285B684</accession>
<dbReference type="Proteomes" id="UP000220639">
    <property type="component" value="Unassembled WGS sequence"/>
</dbReference>
<evidence type="ECO:0000256" key="4">
    <source>
        <dbReference type="ARBA" id="ARBA00014689"/>
    </source>
</evidence>
<comment type="similarity">
    <text evidence="2">Belongs to the cytochrome c oxidase bacterial subunit 4 family.</text>
</comment>
<comment type="subcellular location">
    <subcellularLocation>
        <location evidence="1">Cell membrane</location>
        <topology evidence="1">Multi-pass membrane protein</topology>
    </subcellularLocation>
</comment>
<dbReference type="RefSeq" id="WP_023137324.1">
    <property type="nucleotide sequence ID" value="NZ_CBCSJA010000037.1"/>
</dbReference>
<dbReference type="GO" id="GO:0015990">
    <property type="term" value="P:electron transport coupled proton transport"/>
    <property type="evidence" value="ECO:0007669"/>
    <property type="project" value="InterPro"/>
</dbReference>
<evidence type="ECO:0000256" key="14">
    <source>
        <dbReference type="ARBA" id="ARBA00030211"/>
    </source>
</evidence>
<keyword evidence="6" id="KW-1003">Cell membrane</keyword>
<evidence type="ECO:0000256" key="11">
    <source>
        <dbReference type="ARBA" id="ARBA00023136"/>
    </source>
</evidence>
<organism evidence="18 19">
    <name type="scientific">Klebsiella grimontii</name>
    <dbReference type="NCBI Taxonomy" id="2058152"/>
    <lineage>
        <taxon>Bacteria</taxon>
        <taxon>Pseudomonadati</taxon>
        <taxon>Pseudomonadota</taxon>
        <taxon>Gammaproteobacteria</taxon>
        <taxon>Enterobacterales</taxon>
        <taxon>Enterobacteriaceae</taxon>
        <taxon>Klebsiella/Raoultella group</taxon>
        <taxon>Klebsiella</taxon>
    </lineage>
</organism>
<evidence type="ECO:0000256" key="8">
    <source>
        <dbReference type="ARBA" id="ARBA00022982"/>
    </source>
</evidence>
<keyword evidence="9 17" id="KW-1133">Transmembrane helix</keyword>
<keyword evidence="11 17" id="KW-0472">Membrane</keyword>
<keyword evidence="7 17" id="KW-0812">Transmembrane</keyword>
<evidence type="ECO:0000256" key="7">
    <source>
        <dbReference type="ARBA" id="ARBA00022692"/>
    </source>
</evidence>